<evidence type="ECO:0000256" key="2">
    <source>
        <dbReference type="SAM" id="MobiDB-lite"/>
    </source>
</evidence>
<gene>
    <name evidence="4" type="ORF">KC19_10G062900</name>
</gene>
<comment type="similarity">
    <text evidence="1">Belongs to the FLO/LFY family.</text>
</comment>
<dbReference type="Pfam" id="PF01698">
    <property type="entry name" value="SAM_LFY"/>
    <property type="match status" value="1"/>
</dbReference>
<dbReference type="GO" id="GO:0005634">
    <property type="term" value="C:nucleus"/>
    <property type="evidence" value="ECO:0007669"/>
    <property type="project" value="UniProtKB-SubCell"/>
</dbReference>
<evidence type="ECO:0000313" key="4">
    <source>
        <dbReference type="EMBL" id="KAG0558896.1"/>
    </source>
</evidence>
<comment type="subcellular location">
    <subcellularLocation>
        <location evidence="1">Nucleus</location>
    </subcellularLocation>
</comment>
<reference evidence="4" key="1">
    <citation type="submission" date="2020-06" db="EMBL/GenBank/DDBJ databases">
        <title>WGS assembly of Ceratodon purpureus strain R40.</title>
        <authorList>
            <person name="Carey S.B."/>
            <person name="Jenkins J."/>
            <person name="Shu S."/>
            <person name="Lovell J.T."/>
            <person name="Sreedasyam A."/>
            <person name="Maumus F."/>
            <person name="Tiley G.P."/>
            <person name="Fernandez-Pozo N."/>
            <person name="Barry K."/>
            <person name="Chen C."/>
            <person name="Wang M."/>
            <person name="Lipzen A."/>
            <person name="Daum C."/>
            <person name="Saski C.A."/>
            <person name="Payton A.C."/>
            <person name="Mcbreen J.C."/>
            <person name="Conrad R.E."/>
            <person name="Kollar L.M."/>
            <person name="Olsson S."/>
            <person name="Huttunen S."/>
            <person name="Landis J.B."/>
            <person name="Wickett N.J."/>
            <person name="Johnson M.G."/>
            <person name="Rensing S.A."/>
            <person name="Grimwood J."/>
            <person name="Schmutz J."/>
            <person name="Mcdaniel S.F."/>
        </authorList>
    </citation>
    <scope>NUCLEOTIDE SEQUENCE</scope>
    <source>
        <strain evidence="4">R40</strain>
    </source>
</reference>
<keyword evidence="1" id="KW-0805">Transcription regulation</keyword>
<protein>
    <recommendedName>
        <fullName evidence="1">Floricaula/leafy-like transcription factor</fullName>
    </recommendedName>
</protein>
<feature type="region of interest" description="Disordered" evidence="2">
    <location>
        <begin position="76"/>
        <end position="120"/>
    </location>
</feature>
<keyword evidence="1" id="KW-0238">DNA-binding</keyword>
<name>A0A8T0GHG8_CERPU</name>
<comment type="function">
    <text evidence="1">Probable transcription factor.</text>
</comment>
<evidence type="ECO:0000313" key="5">
    <source>
        <dbReference type="Proteomes" id="UP000822688"/>
    </source>
</evidence>
<feature type="region of interest" description="Disordered" evidence="2">
    <location>
        <begin position="245"/>
        <end position="287"/>
    </location>
</feature>
<keyword evidence="5" id="KW-1185">Reference proteome</keyword>
<feature type="compositionally biased region" description="Low complexity" evidence="2">
    <location>
        <begin position="94"/>
        <end position="106"/>
    </location>
</feature>
<keyword evidence="1" id="KW-0539">Nucleus</keyword>
<accession>A0A8T0GHG8</accession>
<feature type="compositionally biased region" description="Low complexity" evidence="2">
    <location>
        <begin position="247"/>
        <end position="270"/>
    </location>
</feature>
<proteinExistence type="inferred from homology"/>
<organism evidence="4 5">
    <name type="scientific">Ceratodon purpureus</name>
    <name type="common">Fire moss</name>
    <name type="synonym">Dicranum purpureum</name>
    <dbReference type="NCBI Taxonomy" id="3225"/>
    <lineage>
        <taxon>Eukaryota</taxon>
        <taxon>Viridiplantae</taxon>
        <taxon>Streptophyta</taxon>
        <taxon>Embryophyta</taxon>
        <taxon>Bryophyta</taxon>
        <taxon>Bryophytina</taxon>
        <taxon>Bryopsida</taxon>
        <taxon>Dicranidae</taxon>
        <taxon>Pseudoditrichales</taxon>
        <taxon>Ditrichaceae</taxon>
        <taxon>Ceratodon</taxon>
    </lineage>
</organism>
<sequence>MVKVKGVEWNHVIVIKEPEKHGMATLVRCIHCDKEFQGNAMRIRAHLLGNKRQAGVTGCPSVPDEAREELRLIEIAREQTQKKRKPVKSRGVRGASSASDHSSGSAEHFDGKTPSGRKGDRLSAQHELLLRMSSMFASIDLDTFFDGFGLRPETVLKIKEMGFTAKTLMSNLDELPSLLESINQHHQLTLGEEWGIKGAAKKWQREQVFISQPDDEKWPDSEDTCKEVACIDSEEVTQLDHYPKWMQQQQQGQQLQSPHSHLAPTALAPPSLSPPNQGVTDVGPGGSPGRVGYYTNLLAYQAQGNARFEMIREVDVSSQRQPVPVQVKHPYDHGAATTF</sequence>
<feature type="compositionally biased region" description="Basic residues" evidence="2">
    <location>
        <begin position="82"/>
        <end position="91"/>
    </location>
</feature>
<feature type="domain" description="Floricaula/Leafy protein SAM" evidence="3">
    <location>
        <begin position="141"/>
        <end position="202"/>
    </location>
</feature>
<dbReference type="Proteomes" id="UP000822688">
    <property type="component" value="Chromosome 10"/>
</dbReference>
<dbReference type="InterPro" id="IPR035079">
    <property type="entry name" value="LFY_SAM"/>
</dbReference>
<keyword evidence="1" id="KW-0010">Activator</keyword>
<evidence type="ECO:0000259" key="3">
    <source>
        <dbReference type="Pfam" id="PF01698"/>
    </source>
</evidence>
<dbReference type="OrthoDB" id="10331574at2759"/>
<dbReference type="PANTHER" id="PTHR36079:SF1">
    <property type="entry name" value="PROTEIN LEAFY"/>
    <property type="match status" value="1"/>
</dbReference>
<feature type="compositionally biased region" description="Basic and acidic residues" evidence="2">
    <location>
        <begin position="107"/>
        <end position="120"/>
    </location>
</feature>
<dbReference type="EMBL" id="CM026431">
    <property type="protein sequence ID" value="KAG0558896.1"/>
    <property type="molecule type" value="Genomic_DNA"/>
</dbReference>
<evidence type="ECO:0000256" key="1">
    <source>
        <dbReference type="RuleBase" id="RU366064"/>
    </source>
</evidence>
<dbReference type="InterPro" id="IPR002910">
    <property type="entry name" value="FLO_LFY"/>
</dbReference>
<dbReference type="GO" id="GO:0003677">
    <property type="term" value="F:DNA binding"/>
    <property type="evidence" value="ECO:0007669"/>
    <property type="project" value="UniProtKB-UniRule"/>
</dbReference>
<dbReference type="PANTHER" id="PTHR36079">
    <property type="entry name" value="PROTEIN LEAFY"/>
    <property type="match status" value="1"/>
</dbReference>
<comment type="caution">
    <text evidence="4">The sequence shown here is derived from an EMBL/GenBank/DDBJ whole genome shotgun (WGS) entry which is preliminary data.</text>
</comment>
<keyword evidence="1" id="KW-0804">Transcription</keyword>
<dbReference type="GO" id="GO:0006355">
    <property type="term" value="P:regulation of DNA-templated transcription"/>
    <property type="evidence" value="ECO:0007669"/>
    <property type="project" value="UniProtKB-UniRule"/>
</dbReference>
<dbReference type="AlphaFoldDB" id="A0A8T0GHG8"/>